<keyword evidence="2" id="KW-0808">Transferase</keyword>
<dbReference type="PANTHER" id="PTHR43844:SF2">
    <property type="entry name" value="SYNTHASE, VITAMIN-B12 INDEPENDENT, PUTATIVE (AFU_ORTHOLOGUE AFUA_3G12060)-RELATED"/>
    <property type="match status" value="1"/>
</dbReference>
<dbReference type="GO" id="GO:0008270">
    <property type="term" value="F:zinc ion binding"/>
    <property type="evidence" value="ECO:0007669"/>
    <property type="project" value="InterPro"/>
</dbReference>
<reference evidence="2 3" key="1">
    <citation type="submission" date="2017-12" db="EMBL/GenBank/DDBJ databases">
        <authorList>
            <person name="Hurst M.R.H."/>
        </authorList>
    </citation>
    <scope>NUCLEOTIDE SEQUENCE [LARGE SCALE GENOMIC DNA]</scope>
    <source>
        <strain evidence="2 3">SY-3-19</strain>
    </source>
</reference>
<accession>A0A2S7KAQ1</accession>
<dbReference type="InterPro" id="IPR002629">
    <property type="entry name" value="Met_Synth_C/arc"/>
</dbReference>
<organism evidence="2 3">
    <name type="scientific">Hyphococcus luteus</name>
    <dbReference type="NCBI Taxonomy" id="2058213"/>
    <lineage>
        <taxon>Bacteria</taxon>
        <taxon>Pseudomonadati</taxon>
        <taxon>Pseudomonadota</taxon>
        <taxon>Alphaproteobacteria</taxon>
        <taxon>Parvularculales</taxon>
        <taxon>Parvularculaceae</taxon>
        <taxon>Hyphococcus</taxon>
    </lineage>
</organism>
<evidence type="ECO:0000259" key="1">
    <source>
        <dbReference type="Pfam" id="PF01717"/>
    </source>
</evidence>
<dbReference type="GO" id="GO:0009086">
    <property type="term" value="P:methionine biosynthetic process"/>
    <property type="evidence" value="ECO:0007669"/>
    <property type="project" value="InterPro"/>
</dbReference>
<evidence type="ECO:0000313" key="2">
    <source>
        <dbReference type="EMBL" id="PQA89567.1"/>
    </source>
</evidence>
<dbReference type="PANTHER" id="PTHR43844">
    <property type="entry name" value="METHIONINE SYNTHASE"/>
    <property type="match status" value="1"/>
</dbReference>
<dbReference type="InterPro" id="IPR038071">
    <property type="entry name" value="UROD/MetE-like_sf"/>
</dbReference>
<dbReference type="EMBL" id="PJCH01000001">
    <property type="protein sequence ID" value="PQA89567.1"/>
    <property type="molecule type" value="Genomic_DNA"/>
</dbReference>
<dbReference type="RefSeq" id="WP_104828269.1">
    <property type="nucleotide sequence ID" value="NZ_PJCH01000001.1"/>
</dbReference>
<dbReference type="SUPFAM" id="SSF51726">
    <property type="entry name" value="UROD/MetE-like"/>
    <property type="match status" value="1"/>
</dbReference>
<dbReference type="Gene3D" id="3.20.20.210">
    <property type="match status" value="1"/>
</dbReference>
<dbReference type="GO" id="GO:0003871">
    <property type="term" value="F:5-methyltetrahydropteroyltriglutamate-homocysteine S-methyltransferase activity"/>
    <property type="evidence" value="ECO:0007669"/>
    <property type="project" value="InterPro"/>
</dbReference>
<name>A0A2S7KAQ1_9PROT</name>
<dbReference type="CDD" id="cd03311">
    <property type="entry name" value="CIMS_C_terminal_like"/>
    <property type="match status" value="1"/>
</dbReference>
<proteinExistence type="predicted"/>
<gene>
    <name evidence="2" type="ORF">CW354_01475</name>
</gene>
<dbReference type="OrthoDB" id="244285at2"/>
<comment type="caution">
    <text evidence="2">The sequence shown here is derived from an EMBL/GenBank/DDBJ whole genome shotgun (WGS) entry which is preliminary data.</text>
</comment>
<protein>
    <submittedName>
        <fullName evidence="2">Epoxyalkane--coenzyme M transferase</fullName>
    </submittedName>
</protein>
<feature type="domain" description="Cobalamin-independent methionine synthase MetE C-terminal/archaeal" evidence="1">
    <location>
        <begin position="7"/>
        <end position="347"/>
    </location>
</feature>
<dbReference type="Pfam" id="PF01717">
    <property type="entry name" value="Meth_synt_2"/>
    <property type="match status" value="1"/>
</dbReference>
<sequence>MASAGRFLTTHVGSLPRPEKLIEIMFAREDGLPLDPDAVEKEIEAAVRDIVAKQAEAGIDVVNDGEMSKPSYATYIKDRLAGFGGAGNSYVFQDIEDFPSLKKRIFDDPGRKHRKTPACNGPISVKDMEAPAKDAARLNAAVAEHEGVKPFMSAASPGVTTLFFGNEYYDSHEDYLFAVAEGLRHEYETIAAEGITLQIDCPDLAMGRHTQYAHLDLNGFRDRMALHIEALNKAVANIPAEQLRMHMCWGNYPGPHHCDVPFKDIIDLVWQAKPHAILFEAANPRHAHEYELFENVKLPEGKVLIPGVIECQSNYIEHPDLVAQRIARYANLVGRENVMAGVDCGFSIHAGSGGVDPSVAFAKLAALAEGAKIASKQFWP</sequence>
<dbReference type="Proteomes" id="UP000239504">
    <property type="component" value="Unassembled WGS sequence"/>
</dbReference>
<keyword evidence="3" id="KW-1185">Reference proteome</keyword>
<dbReference type="AlphaFoldDB" id="A0A2S7KAQ1"/>
<evidence type="ECO:0000313" key="3">
    <source>
        <dbReference type="Proteomes" id="UP000239504"/>
    </source>
</evidence>